<dbReference type="Pfam" id="PF00144">
    <property type="entry name" value="Beta-lactamase"/>
    <property type="match status" value="1"/>
</dbReference>
<reference evidence="4 5" key="1">
    <citation type="submission" date="2020-07" db="EMBL/GenBank/DDBJ databases">
        <title>Comparative genomics of pyrophilous fungi reveals a link between fire events and developmental genes.</title>
        <authorList>
            <consortium name="DOE Joint Genome Institute"/>
            <person name="Steindorff A.S."/>
            <person name="Carver A."/>
            <person name="Calhoun S."/>
            <person name="Stillman K."/>
            <person name="Liu H."/>
            <person name="Lipzen A."/>
            <person name="Pangilinan J."/>
            <person name="Labutti K."/>
            <person name="Bruns T.D."/>
            <person name="Grigoriev I.V."/>
        </authorList>
    </citation>
    <scope>NUCLEOTIDE SEQUENCE [LARGE SCALE GENOMIC DNA]</scope>
    <source>
        <strain evidence="4 5">CBS 144469</strain>
    </source>
</reference>
<keyword evidence="5" id="KW-1185">Reference proteome</keyword>
<evidence type="ECO:0000313" key="4">
    <source>
        <dbReference type="EMBL" id="KAF6759759.1"/>
    </source>
</evidence>
<dbReference type="PANTHER" id="PTHR22935:SF95">
    <property type="entry name" value="BETA-LACTAMASE-LIKE 1-RELATED"/>
    <property type="match status" value="1"/>
</dbReference>
<name>A0A8H6I720_9AGAR</name>
<dbReference type="Gene3D" id="3.40.710.10">
    <property type="entry name" value="DD-peptidase/beta-lactamase superfamily"/>
    <property type="match status" value="1"/>
</dbReference>
<comment type="caution">
    <text evidence="4">The sequence shown here is derived from an EMBL/GenBank/DDBJ whole genome shotgun (WGS) entry which is preliminary data.</text>
</comment>
<gene>
    <name evidence="4" type="ORF">DFP72DRAFT_116209</name>
</gene>
<dbReference type="Proteomes" id="UP000521943">
    <property type="component" value="Unassembled WGS sequence"/>
</dbReference>
<proteinExistence type="inferred from homology"/>
<dbReference type="PANTHER" id="PTHR22935">
    <property type="entry name" value="PENICILLIN-BINDING PROTEIN"/>
    <property type="match status" value="1"/>
</dbReference>
<evidence type="ECO:0000259" key="3">
    <source>
        <dbReference type="Pfam" id="PF00144"/>
    </source>
</evidence>
<dbReference type="EMBL" id="JACGCI010000014">
    <property type="protein sequence ID" value="KAF6759759.1"/>
    <property type="molecule type" value="Genomic_DNA"/>
</dbReference>
<feature type="domain" description="Beta-lactamase-related" evidence="3">
    <location>
        <begin position="62"/>
        <end position="447"/>
    </location>
</feature>
<dbReference type="SUPFAM" id="SSF56601">
    <property type="entry name" value="beta-lactamase/transpeptidase-like"/>
    <property type="match status" value="1"/>
</dbReference>
<protein>
    <submittedName>
        <fullName evidence="4">Beta-lactamase class C binding protein-like protein</fullName>
    </submittedName>
</protein>
<dbReference type="AlphaFoldDB" id="A0A8H6I720"/>
<dbReference type="InterPro" id="IPR001466">
    <property type="entry name" value="Beta-lactam-related"/>
</dbReference>
<organism evidence="4 5">
    <name type="scientific">Ephemerocybe angulata</name>
    <dbReference type="NCBI Taxonomy" id="980116"/>
    <lineage>
        <taxon>Eukaryota</taxon>
        <taxon>Fungi</taxon>
        <taxon>Dikarya</taxon>
        <taxon>Basidiomycota</taxon>
        <taxon>Agaricomycotina</taxon>
        <taxon>Agaricomycetes</taxon>
        <taxon>Agaricomycetidae</taxon>
        <taxon>Agaricales</taxon>
        <taxon>Agaricineae</taxon>
        <taxon>Psathyrellaceae</taxon>
        <taxon>Ephemerocybe</taxon>
    </lineage>
</organism>
<comment type="similarity">
    <text evidence="1">Belongs to the beta-lactamase family.</text>
</comment>
<evidence type="ECO:0000256" key="2">
    <source>
        <dbReference type="SAM" id="SignalP"/>
    </source>
</evidence>
<evidence type="ECO:0000256" key="1">
    <source>
        <dbReference type="ARBA" id="ARBA00038473"/>
    </source>
</evidence>
<dbReference type="InterPro" id="IPR051478">
    <property type="entry name" value="Beta-lactamase-like_AB/R"/>
</dbReference>
<dbReference type="OrthoDB" id="428260at2759"/>
<evidence type="ECO:0000313" key="5">
    <source>
        <dbReference type="Proteomes" id="UP000521943"/>
    </source>
</evidence>
<keyword evidence="2" id="KW-0732">Signal</keyword>
<accession>A0A8H6I720</accession>
<feature type="chain" id="PRO_5034318735" evidence="2">
    <location>
        <begin position="22"/>
        <end position="598"/>
    </location>
</feature>
<dbReference type="InterPro" id="IPR012338">
    <property type="entry name" value="Beta-lactam/transpept-like"/>
</dbReference>
<feature type="signal peptide" evidence="2">
    <location>
        <begin position="1"/>
        <end position="21"/>
    </location>
</feature>
<sequence length="598" mass="63955">MGSSNLLLYCFVLASALLANAGSSITGAPATACPVPLPNLLSHRAVGPDSLTPRIQKALDSLDQYLKKRTTADDLDSLSIAVVTPAGPIFTRGYGLLKANDTSSKDVPDKDSIYRLGSISKMFTVFETLLLREKGALSLDDPADKYLAGFTTPDAEYKWADALSARAPKPQDGLTGPSSKVTLRQLATHTSGLQRDYPVNYLQEWPSSNWTSTPAGPLALEKVVADLAKNPLVNLPNSVPVYSNVGFGLLGLANIVANAKSKGAAGATEPKTHKELIQRDIFDVFGLKSSFFRAPEDPAVRARLAVSSKNPIWANSLLGDVEDPAGGQYGSISDLAEIAKAFLSPTAPANEYKFLPTLVREWLRPAHLFASGNSAVGAPWEISYISASTPGSTTGPSSTIVPVYSKSGDLGDYHNLFSLNPEYGYAVVVLTTGSANPDEFADEAFQALQPAFHDALANQVSSSYVGKWGGSGNSAETKLIDGQLFLTQLTVNGSDVLKILQEKRLLVKDTKQAVRPVALWSTGRLDEFRMSLGRPGARAPNRQAFLSCLPYWATVDFGVGSRGAPLDLVYWENGGLVYPSAGVGFKKSLSRRTFFKKA</sequence>